<keyword evidence="1" id="KW-1133">Transmembrane helix</keyword>
<dbReference type="AlphaFoldDB" id="A0A0P0P2J1"/>
<keyword evidence="1" id="KW-0812">Transmembrane</keyword>
<keyword evidence="1" id="KW-0472">Membrane</keyword>
<evidence type="ECO:0000313" key="2">
    <source>
        <dbReference type="EMBL" id="ALL14422.1"/>
    </source>
</evidence>
<feature type="transmembrane region" description="Helical" evidence="1">
    <location>
        <begin position="194"/>
        <end position="212"/>
    </location>
</feature>
<feature type="transmembrane region" description="Helical" evidence="1">
    <location>
        <begin position="143"/>
        <end position="161"/>
    </location>
</feature>
<reference evidence="2 3" key="1">
    <citation type="submission" date="2015-10" db="EMBL/GenBank/DDBJ databases">
        <title>Conservation of the essential genome among Caulobacter and Brevundimonas species.</title>
        <authorList>
            <person name="Scott D."/>
            <person name="Ely B."/>
        </authorList>
    </citation>
    <scope>NUCLEOTIDE SEQUENCE [LARGE SCALE GENOMIC DNA]</scope>
    <source>
        <strain evidence="2 3">CB4</strain>
    </source>
</reference>
<organism evidence="2 3">
    <name type="scientific">Caulobacter henricii</name>
    <dbReference type="NCBI Taxonomy" id="69395"/>
    <lineage>
        <taxon>Bacteria</taxon>
        <taxon>Pseudomonadati</taxon>
        <taxon>Pseudomonadota</taxon>
        <taxon>Alphaproteobacteria</taxon>
        <taxon>Caulobacterales</taxon>
        <taxon>Caulobacteraceae</taxon>
        <taxon>Caulobacter</taxon>
    </lineage>
</organism>
<sequence length="349" mass="38180">MALHQRHPATPALRRGRIMDLLDRYLGAIAALLPAGQSQDIVAELRDVLMSRIEEREAQQGRPLDKKALEALFREFGHPLAVAGRYGAQRALIGVELYPFYMFAVKVALAIALFVGIIPAVVQGLTGAHGGMAGIPSRVIHDFIPTALQLIGVITIIGAMVERGWIKTGDFGQWKVSDLPHVSTKKSWFRTTRFEALFEVIFMTFFALWWAGVVDFPGSRGPFGHEGELQVTLAPILTQLHTPILLLAIGQIISGLILVIRPAWIRPRAAVEIVLSIAGIVLAYALWREMPLVTFTGPGASAEDFVTLRHVTDHSFRVITVVAAAIFAGKILIEGWRLLPPARDGSRAG</sequence>
<evidence type="ECO:0000256" key="1">
    <source>
        <dbReference type="SAM" id="Phobius"/>
    </source>
</evidence>
<evidence type="ECO:0000313" key="3">
    <source>
        <dbReference type="Proteomes" id="UP000056905"/>
    </source>
</evidence>
<gene>
    <name evidence="2" type="ORF">AQ619_14300</name>
</gene>
<feature type="transmembrane region" description="Helical" evidence="1">
    <location>
        <begin position="269"/>
        <end position="287"/>
    </location>
</feature>
<dbReference type="STRING" id="69395.AQ619_14300"/>
<feature type="transmembrane region" description="Helical" evidence="1">
    <location>
        <begin position="314"/>
        <end position="333"/>
    </location>
</feature>
<feature type="transmembrane region" description="Helical" evidence="1">
    <location>
        <begin position="100"/>
        <end position="123"/>
    </location>
</feature>
<accession>A0A0P0P2J1</accession>
<proteinExistence type="predicted"/>
<dbReference type="KEGG" id="chq:AQ619_14300"/>
<dbReference type="EMBL" id="CP013002">
    <property type="protein sequence ID" value="ALL14422.1"/>
    <property type="molecule type" value="Genomic_DNA"/>
</dbReference>
<feature type="transmembrane region" description="Helical" evidence="1">
    <location>
        <begin position="240"/>
        <end position="260"/>
    </location>
</feature>
<dbReference type="Proteomes" id="UP000056905">
    <property type="component" value="Chromosome"/>
</dbReference>
<keyword evidence="3" id="KW-1185">Reference proteome</keyword>
<name>A0A0P0P2J1_9CAUL</name>
<protein>
    <submittedName>
        <fullName evidence="2">Uncharacterized protein</fullName>
    </submittedName>
</protein>